<evidence type="ECO:0000313" key="3">
    <source>
        <dbReference type="Proteomes" id="UP000526734"/>
    </source>
</evidence>
<gene>
    <name evidence="2" type="ORF">H4281_21105</name>
</gene>
<dbReference type="SUPFAM" id="SSF54593">
    <property type="entry name" value="Glyoxalase/Bleomycin resistance protein/Dihydroxybiphenyl dioxygenase"/>
    <property type="match status" value="1"/>
</dbReference>
<dbReference type="Pfam" id="PF18029">
    <property type="entry name" value="Glyoxalase_6"/>
    <property type="match status" value="1"/>
</dbReference>
<organism evidence="2 3">
    <name type="scientific">Amycolatopsis dendrobii</name>
    <dbReference type="NCBI Taxonomy" id="2760662"/>
    <lineage>
        <taxon>Bacteria</taxon>
        <taxon>Bacillati</taxon>
        <taxon>Actinomycetota</taxon>
        <taxon>Actinomycetes</taxon>
        <taxon>Pseudonocardiales</taxon>
        <taxon>Pseudonocardiaceae</taxon>
        <taxon>Amycolatopsis</taxon>
    </lineage>
</organism>
<feature type="domain" description="Glyoxalase-like" evidence="1">
    <location>
        <begin position="7"/>
        <end position="133"/>
    </location>
</feature>
<protein>
    <submittedName>
        <fullName evidence="2">VOC family protein</fullName>
    </submittedName>
</protein>
<name>A0A7W3ZC92_9PSEU</name>
<keyword evidence="3" id="KW-1185">Reference proteome</keyword>
<comment type="caution">
    <text evidence="2">The sequence shown here is derived from an EMBL/GenBank/DDBJ whole genome shotgun (WGS) entry which is preliminary data.</text>
</comment>
<dbReference type="CDD" id="cd06587">
    <property type="entry name" value="VOC"/>
    <property type="match status" value="1"/>
</dbReference>
<dbReference type="AlphaFoldDB" id="A0A7W3ZC92"/>
<dbReference type="PANTHER" id="PTHR35908">
    <property type="entry name" value="HYPOTHETICAL FUSION PROTEIN"/>
    <property type="match status" value="1"/>
</dbReference>
<sequence>MTVTFDLTLDCTDAQLLAAFWKTALGYVDEPPPPPFRTRGEWLAQFDLPESAGDGAWLCHPQRAGPRLAILKVPEPKTVKNRLHIDIRVPRDGDPAAQWARAERLAGAGGAILVEAEGHHVVLGDPEGNEFCVAAASA</sequence>
<proteinExistence type="predicted"/>
<dbReference type="Proteomes" id="UP000526734">
    <property type="component" value="Unassembled WGS sequence"/>
</dbReference>
<reference evidence="2 3" key="1">
    <citation type="submission" date="2020-08" db="EMBL/GenBank/DDBJ databases">
        <title>Amycolatopsis sp. nov. DR6-1 isolated from Dendrobium heterocarpum.</title>
        <authorList>
            <person name="Tedsree N."/>
            <person name="Kuncharoen N."/>
            <person name="Likhitwitayawuid K."/>
            <person name="Tanasupawat S."/>
        </authorList>
    </citation>
    <scope>NUCLEOTIDE SEQUENCE [LARGE SCALE GENOMIC DNA]</scope>
    <source>
        <strain evidence="2 3">DR6-1</strain>
    </source>
</reference>
<dbReference type="Gene3D" id="3.10.180.10">
    <property type="entry name" value="2,3-Dihydroxybiphenyl 1,2-Dioxygenase, domain 1"/>
    <property type="match status" value="1"/>
</dbReference>
<dbReference type="PANTHER" id="PTHR35908:SF1">
    <property type="entry name" value="CONSERVED PROTEIN"/>
    <property type="match status" value="1"/>
</dbReference>
<accession>A0A7W3ZC92</accession>
<dbReference type="RefSeq" id="WP_182892674.1">
    <property type="nucleotide sequence ID" value="NZ_JACGZW010000007.1"/>
</dbReference>
<evidence type="ECO:0000259" key="1">
    <source>
        <dbReference type="Pfam" id="PF18029"/>
    </source>
</evidence>
<dbReference type="EMBL" id="JACGZW010000007">
    <property type="protein sequence ID" value="MBB1155653.1"/>
    <property type="molecule type" value="Genomic_DNA"/>
</dbReference>
<evidence type="ECO:0000313" key="2">
    <source>
        <dbReference type="EMBL" id="MBB1155653.1"/>
    </source>
</evidence>
<dbReference type="InterPro" id="IPR041581">
    <property type="entry name" value="Glyoxalase_6"/>
</dbReference>
<dbReference type="InterPro" id="IPR029068">
    <property type="entry name" value="Glyas_Bleomycin-R_OHBP_Dase"/>
</dbReference>